<dbReference type="InterPro" id="IPR027450">
    <property type="entry name" value="AlkB-like"/>
</dbReference>
<dbReference type="InterPro" id="IPR032857">
    <property type="entry name" value="ALKBH4"/>
</dbReference>
<dbReference type="GO" id="GO:0016491">
    <property type="term" value="F:oxidoreductase activity"/>
    <property type="evidence" value="ECO:0007669"/>
    <property type="project" value="TreeGrafter"/>
</dbReference>
<evidence type="ECO:0000313" key="3">
    <source>
        <dbReference type="Proteomes" id="UP000320722"/>
    </source>
</evidence>
<dbReference type="SUPFAM" id="SSF51197">
    <property type="entry name" value="Clavaminate synthase-like"/>
    <property type="match status" value="1"/>
</dbReference>
<accession>A0A517WEB9</accession>
<evidence type="ECO:0000259" key="1">
    <source>
        <dbReference type="PROSITE" id="PS51471"/>
    </source>
</evidence>
<sequence>MSSTISEVAGFQLKENYLSEAEEAALIDWIDQQPWDTTLRRRVQHYGYRYDYTARDIDAALFLGALPGPLGELAKRLTDEGYLKTEPDQLIINEYEPGQGIAAHVDCIPCFGPQIASISLGSHVGMDFISLADQTKISQTLTARSLLVFSDTARYEWKHGIAARKSDLIDGKRVPRTRRISLTFRLVKKD</sequence>
<dbReference type="GO" id="GO:0032451">
    <property type="term" value="F:demethylase activity"/>
    <property type="evidence" value="ECO:0007669"/>
    <property type="project" value="TreeGrafter"/>
</dbReference>
<dbReference type="Pfam" id="PF13532">
    <property type="entry name" value="2OG-FeII_Oxy_2"/>
    <property type="match status" value="1"/>
</dbReference>
<evidence type="ECO:0000313" key="2">
    <source>
        <dbReference type="EMBL" id="QDU03599.1"/>
    </source>
</evidence>
<proteinExistence type="predicted"/>
<dbReference type="PROSITE" id="PS51471">
    <property type="entry name" value="FE2OG_OXY"/>
    <property type="match status" value="1"/>
</dbReference>
<dbReference type="Gene3D" id="2.60.120.590">
    <property type="entry name" value="Alpha-ketoglutarate-dependent dioxygenase AlkB-like"/>
    <property type="match status" value="1"/>
</dbReference>
<dbReference type="GO" id="GO:0070988">
    <property type="term" value="P:demethylation"/>
    <property type="evidence" value="ECO:0007669"/>
    <property type="project" value="InterPro"/>
</dbReference>
<protein>
    <submittedName>
        <fullName evidence="2">2OG-Fe(II) oxygenase superfamily protein</fullName>
    </submittedName>
</protein>
<reference evidence="2 3" key="1">
    <citation type="submission" date="2019-02" db="EMBL/GenBank/DDBJ databases">
        <title>Deep-cultivation of Planctomycetes and their phenomic and genomic characterization uncovers novel biology.</title>
        <authorList>
            <person name="Wiegand S."/>
            <person name="Jogler M."/>
            <person name="Boedeker C."/>
            <person name="Pinto D."/>
            <person name="Vollmers J."/>
            <person name="Rivas-Marin E."/>
            <person name="Kohn T."/>
            <person name="Peeters S.H."/>
            <person name="Heuer A."/>
            <person name="Rast P."/>
            <person name="Oberbeckmann S."/>
            <person name="Bunk B."/>
            <person name="Jeske O."/>
            <person name="Meyerdierks A."/>
            <person name="Storesund J.E."/>
            <person name="Kallscheuer N."/>
            <person name="Luecker S."/>
            <person name="Lage O.M."/>
            <person name="Pohl T."/>
            <person name="Merkel B.J."/>
            <person name="Hornburger P."/>
            <person name="Mueller R.-W."/>
            <person name="Bruemmer F."/>
            <person name="Labrenz M."/>
            <person name="Spormann A.M."/>
            <person name="Op den Camp H."/>
            <person name="Overmann J."/>
            <person name="Amann R."/>
            <person name="Jetten M.S.M."/>
            <person name="Mascher T."/>
            <person name="Medema M.H."/>
            <person name="Devos D.P."/>
            <person name="Kaster A.-K."/>
            <person name="Ovreas L."/>
            <person name="Rohde M."/>
            <person name="Galperin M.Y."/>
            <person name="Jogler C."/>
        </authorList>
    </citation>
    <scope>NUCLEOTIDE SEQUENCE [LARGE SCALE GENOMIC DNA]</scope>
    <source>
        <strain evidence="2 3">V6</strain>
    </source>
</reference>
<dbReference type="PANTHER" id="PTHR12463:SF1">
    <property type="entry name" value="2-OXOGLUTARATE AND FE-DEPENDENT OXYGENASE FAMILY PROTEIN"/>
    <property type="match status" value="1"/>
</dbReference>
<dbReference type="PANTHER" id="PTHR12463">
    <property type="entry name" value="OXYGENASE-RELATED"/>
    <property type="match status" value="1"/>
</dbReference>
<dbReference type="RefSeq" id="WP_145041444.1">
    <property type="nucleotide sequence ID" value="NZ_CP036347.1"/>
</dbReference>
<dbReference type="Proteomes" id="UP000320722">
    <property type="component" value="Chromosome"/>
</dbReference>
<dbReference type="InterPro" id="IPR005123">
    <property type="entry name" value="Oxoglu/Fe-dep_dioxygenase_dom"/>
</dbReference>
<organism evidence="2 3">
    <name type="scientific">Gimesia chilikensis</name>
    <dbReference type="NCBI Taxonomy" id="2605989"/>
    <lineage>
        <taxon>Bacteria</taxon>
        <taxon>Pseudomonadati</taxon>
        <taxon>Planctomycetota</taxon>
        <taxon>Planctomycetia</taxon>
        <taxon>Planctomycetales</taxon>
        <taxon>Planctomycetaceae</taxon>
        <taxon>Gimesia</taxon>
    </lineage>
</organism>
<dbReference type="AlphaFoldDB" id="A0A517WEB9"/>
<name>A0A517WEB9_9PLAN</name>
<gene>
    <name evidence="2" type="ORF">V6x_33210</name>
</gene>
<dbReference type="InterPro" id="IPR037151">
    <property type="entry name" value="AlkB-like_sf"/>
</dbReference>
<feature type="domain" description="Fe2OG dioxygenase" evidence="1">
    <location>
        <begin position="86"/>
        <end position="188"/>
    </location>
</feature>
<dbReference type="EMBL" id="CP036347">
    <property type="protein sequence ID" value="QDU03599.1"/>
    <property type="molecule type" value="Genomic_DNA"/>
</dbReference>